<protein>
    <recommendedName>
        <fullName evidence="3">F-box domain-containing protein</fullName>
    </recommendedName>
</protein>
<accession>A0A6A4HDU2</accession>
<proteinExistence type="predicted"/>
<gene>
    <name evidence="1" type="ORF">BT96DRAFT_997237</name>
</gene>
<keyword evidence="2" id="KW-1185">Reference proteome</keyword>
<evidence type="ECO:0008006" key="3">
    <source>
        <dbReference type="Google" id="ProtNLM"/>
    </source>
</evidence>
<name>A0A6A4HDU2_9AGAR</name>
<dbReference type="OrthoDB" id="2269034at2759"/>
<dbReference type="Proteomes" id="UP000799118">
    <property type="component" value="Unassembled WGS sequence"/>
</dbReference>
<dbReference type="AlphaFoldDB" id="A0A6A4HDU2"/>
<evidence type="ECO:0000313" key="2">
    <source>
        <dbReference type="Proteomes" id="UP000799118"/>
    </source>
</evidence>
<evidence type="ECO:0000313" key="1">
    <source>
        <dbReference type="EMBL" id="KAE9395960.1"/>
    </source>
</evidence>
<organism evidence="1 2">
    <name type="scientific">Gymnopus androsaceus JB14</name>
    <dbReference type="NCBI Taxonomy" id="1447944"/>
    <lineage>
        <taxon>Eukaryota</taxon>
        <taxon>Fungi</taxon>
        <taxon>Dikarya</taxon>
        <taxon>Basidiomycota</taxon>
        <taxon>Agaricomycotina</taxon>
        <taxon>Agaricomycetes</taxon>
        <taxon>Agaricomycetidae</taxon>
        <taxon>Agaricales</taxon>
        <taxon>Marasmiineae</taxon>
        <taxon>Omphalotaceae</taxon>
        <taxon>Gymnopus</taxon>
    </lineage>
</organism>
<dbReference type="EMBL" id="ML769522">
    <property type="protein sequence ID" value="KAE9395960.1"/>
    <property type="molecule type" value="Genomic_DNA"/>
</dbReference>
<sequence>MPVEILSKILELSCTPKDEKFTTDYDVVTLCNTHLGFLKCVWLGEKSLIPTLKCGRNSASPCSVIEKSFWGLPLELYLDLSTDLQTDKVLIHQATKLLDCVLRFCCQIRLIEVSGDPESFIPLFSLPRASLPLLEKLDLHIADWNNTSDMLKLFPHGVEAFLGAPRLQHLSLTEPEVDSMLNKLVVVPLEQLTSLEITLDLPEIEFSLSVYQTALYYRCKSLVSLTMSLSDDVGLDVGFSKQFFYTVSRHPTRRDVVGFQNRSAAALALLTLALHCHLGSETEHITAELLGILVVFATVKSLRIKQAWSNWGYDETEVGEDVVPIYDVDAIVEAMIYTKSHEIFLPKLMNFELSVEHFPLKLMSVLSMIHSHWWTGKSKLDLHDIGIAQLQKVNYVDPFLE</sequence>
<reference evidence="1" key="1">
    <citation type="journal article" date="2019" name="Environ. Microbiol.">
        <title>Fungal ecological strategies reflected in gene transcription - a case study of two litter decomposers.</title>
        <authorList>
            <person name="Barbi F."/>
            <person name="Kohler A."/>
            <person name="Barry K."/>
            <person name="Baskaran P."/>
            <person name="Daum C."/>
            <person name="Fauchery L."/>
            <person name="Ihrmark K."/>
            <person name="Kuo A."/>
            <person name="LaButti K."/>
            <person name="Lipzen A."/>
            <person name="Morin E."/>
            <person name="Grigoriev I.V."/>
            <person name="Henrissat B."/>
            <person name="Lindahl B."/>
            <person name="Martin F."/>
        </authorList>
    </citation>
    <scope>NUCLEOTIDE SEQUENCE</scope>
    <source>
        <strain evidence="1">JB14</strain>
    </source>
</reference>